<dbReference type="Proteomes" id="UP000004703">
    <property type="component" value="Chromosome"/>
</dbReference>
<evidence type="ECO:0000313" key="6">
    <source>
        <dbReference type="Proteomes" id="UP000004703"/>
    </source>
</evidence>
<name>A0A5E8H3S0_ROSAD</name>
<dbReference type="PANTHER" id="PTHR43201:SF5">
    <property type="entry name" value="MEDIUM-CHAIN ACYL-COA LIGASE ACSF2, MITOCHONDRIAL"/>
    <property type="match status" value="1"/>
</dbReference>
<dbReference type="SUPFAM" id="SSF56801">
    <property type="entry name" value="Acetyl-CoA synthetase-like"/>
    <property type="match status" value="1"/>
</dbReference>
<comment type="caution">
    <text evidence="5">The sequence shown here is derived from an EMBL/GenBank/DDBJ whole genome shotgun (WGS) entry which is preliminary data.</text>
</comment>
<feature type="domain" description="AMP-binding enzyme C-terminal" evidence="4">
    <location>
        <begin position="386"/>
        <end position="461"/>
    </location>
</feature>
<dbReference type="InterPro" id="IPR045851">
    <property type="entry name" value="AMP-bd_C_sf"/>
</dbReference>
<evidence type="ECO:0000313" key="5">
    <source>
        <dbReference type="EMBL" id="EEE45970.1"/>
    </source>
</evidence>
<reference evidence="5 6" key="1">
    <citation type="submission" date="2008-01" db="EMBL/GenBank/DDBJ databases">
        <authorList>
            <person name="Wagner-Dobler I."/>
            <person name="Ferriera S."/>
            <person name="Johnson J."/>
            <person name="Kravitz S."/>
            <person name="Beeson K."/>
            <person name="Sutton G."/>
            <person name="Rogers Y.-H."/>
            <person name="Friedman R."/>
            <person name="Frazier M."/>
            <person name="Venter J.C."/>
        </authorList>
    </citation>
    <scope>NUCLEOTIDE SEQUENCE [LARGE SCALE GENOMIC DNA]</scope>
    <source>
        <strain evidence="6">DSM 17067 / NCIMB 14079 / DFL-11</strain>
    </source>
</reference>
<organism evidence="5 6">
    <name type="scientific">Roseibium alexandrii (strain DSM 17067 / NCIMB 14079 / DFL-11)</name>
    <name type="common">Labrenzia alexandrii</name>
    <dbReference type="NCBI Taxonomy" id="244592"/>
    <lineage>
        <taxon>Bacteria</taxon>
        <taxon>Pseudomonadati</taxon>
        <taxon>Pseudomonadota</taxon>
        <taxon>Alphaproteobacteria</taxon>
        <taxon>Hyphomicrobiales</taxon>
        <taxon>Stappiaceae</taxon>
        <taxon>Roseibium</taxon>
    </lineage>
</organism>
<dbReference type="AlphaFoldDB" id="A0A5E8H3S0"/>
<comment type="similarity">
    <text evidence="1">Belongs to the ATP-dependent AMP-binding enzyme family.</text>
</comment>
<evidence type="ECO:0000256" key="2">
    <source>
        <dbReference type="ARBA" id="ARBA00022598"/>
    </source>
</evidence>
<dbReference type="RefSeq" id="WP_008194272.1">
    <property type="nucleotide sequence ID" value="NZ_CM011002.1"/>
</dbReference>
<dbReference type="Gene3D" id="3.30.300.30">
    <property type="match status" value="1"/>
</dbReference>
<dbReference type="PANTHER" id="PTHR43201">
    <property type="entry name" value="ACYL-COA SYNTHETASE"/>
    <property type="match status" value="1"/>
</dbReference>
<evidence type="ECO:0000259" key="4">
    <source>
        <dbReference type="Pfam" id="PF13193"/>
    </source>
</evidence>
<dbReference type="Pfam" id="PF13193">
    <property type="entry name" value="AMP-binding_C"/>
    <property type="match status" value="1"/>
</dbReference>
<dbReference type="EC" id="6.2.1.3" evidence="5"/>
<dbReference type="GO" id="GO:0004467">
    <property type="term" value="F:long-chain fatty acid-CoA ligase activity"/>
    <property type="evidence" value="ECO:0007669"/>
    <property type="project" value="UniProtKB-EC"/>
</dbReference>
<dbReference type="InterPro" id="IPR000873">
    <property type="entry name" value="AMP-dep_synth/lig_dom"/>
</dbReference>
<feature type="domain" description="AMP-dependent synthetase/ligase" evidence="3">
    <location>
        <begin position="9"/>
        <end position="336"/>
    </location>
</feature>
<accession>A0A5E8H3S0</accession>
<keyword evidence="2 5" id="KW-0436">Ligase</keyword>
<evidence type="ECO:0000256" key="1">
    <source>
        <dbReference type="ARBA" id="ARBA00006432"/>
    </source>
</evidence>
<dbReference type="InterPro" id="IPR025110">
    <property type="entry name" value="AMP-bd_C"/>
</dbReference>
<gene>
    <name evidence="5" type="ORF">SADFL11_3259</name>
</gene>
<proteinExistence type="inferred from homology"/>
<protein>
    <submittedName>
        <fullName evidence="5">Acyl-CoA synthetase (AMP-forming)/AMP-acid ligase II</fullName>
        <ecNumber evidence="5">6.2.1.3</ecNumber>
    </submittedName>
</protein>
<dbReference type="GO" id="GO:0031956">
    <property type="term" value="F:medium-chain fatty acid-CoA ligase activity"/>
    <property type="evidence" value="ECO:0007669"/>
    <property type="project" value="TreeGrafter"/>
</dbReference>
<reference evidence="5 6" key="2">
    <citation type="submission" date="2013-04" db="EMBL/GenBank/DDBJ databases">
        <authorList>
            <person name="Fiebig A."/>
            <person name="Pradella S."/>
            <person name="Wagner-Doebler I."/>
        </authorList>
    </citation>
    <scope>NUCLEOTIDE SEQUENCE [LARGE SCALE GENOMIC DNA]</scope>
    <source>
        <strain evidence="6">DSM 17067 / NCIMB 14079 / DFL-11</strain>
    </source>
</reference>
<evidence type="ECO:0000259" key="3">
    <source>
        <dbReference type="Pfam" id="PF00501"/>
    </source>
</evidence>
<dbReference type="Gene3D" id="3.40.50.12780">
    <property type="entry name" value="N-terminal domain of ligase-like"/>
    <property type="match status" value="1"/>
</dbReference>
<dbReference type="Pfam" id="PF00501">
    <property type="entry name" value="AMP-binding"/>
    <property type="match status" value="1"/>
</dbReference>
<dbReference type="InterPro" id="IPR042099">
    <property type="entry name" value="ANL_N_sf"/>
</dbReference>
<sequence length="486" mass="52634">MGHIGEHLEKKARASMAGPALKTGGRGLSWEEFLSSVQEREQLLRDNSPEGAQIALLLADPTDILVSFFACARSGRTALVMDPSWPRHQIETVLKAVQPAFCLDDESLARSVATQDDERSSRPVDPPLETAEFYAGFTSGSTGMPKGFVRSHRSWLESFRLSEPDFEDIEPARIIILGGLSHSLHLYGAVHGLHRGTPVTVLSRFEPRAVLEVLQTEAGIAALYATPTQLQLIAEAARRSGSPKAMRLVFSSGAKWPDGAKSAFAEVFPKARLVEFYGASETSFISFARSGDGTTAGSVGRPPTGVSVAIGNPDQQLPSGTPGPIWVKSPLLFNRYICGEAPETVWQGDWVTFGDHGYVDDAGYLFVTGRQNRMVITSGLNVYPEEIETVLMSHPAVKAAAVFGVTDALRGERLEAVVELHLELEDPAQTLADHCRRFAGRAKCPKRFHMKNKFPLTAGGKPDLQALKREFGVSAAPASVLEGKNS</sequence>
<dbReference type="EMBL" id="ACCU02000004">
    <property type="protein sequence ID" value="EEE45970.1"/>
    <property type="molecule type" value="Genomic_DNA"/>
</dbReference>